<evidence type="ECO:0000313" key="2">
    <source>
        <dbReference type="EMBL" id="OQE07358.1"/>
    </source>
</evidence>
<keyword evidence="3" id="KW-1185">Reference proteome</keyword>
<protein>
    <submittedName>
        <fullName evidence="2">Uncharacterized protein</fullName>
    </submittedName>
</protein>
<dbReference type="EMBL" id="MDYP01000014">
    <property type="protein sequence ID" value="OQE07358.1"/>
    <property type="molecule type" value="Genomic_DNA"/>
</dbReference>
<dbReference type="Proteomes" id="UP000191518">
    <property type="component" value="Unassembled WGS sequence"/>
</dbReference>
<proteinExistence type="predicted"/>
<feature type="region of interest" description="Disordered" evidence="1">
    <location>
        <begin position="81"/>
        <end position="107"/>
    </location>
</feature>
<dbReference type="AlphaFoldDB" id="A0A1V6S0G6"/>
<evidence type="ECO:0000313" key="3">
    <source>
        <dbReference type="Proteomes" id="UP000191518"/>
    </source>
</evidence>
<organism evidence="2 3">
    <name type="scientific">Penicillium vulpinum</name>
    <dbReference type="NCBI Taxonomy" id="29845"/>
    <lineage>
        <taxon>Eukaryota</taxon>
        <taxon>Fungi</taxon>
        <taxon>Dikarya</taxon>
        <taxon>Ascomycota</taxon>
        <taxon>Pezizomycotina</taxon>
        <taxon>Eurotiomycetes</taxon>
        <taxon>Eurotiomycetidae</taxon>
        <taxon>Eurotiales</taxon>
        <taxon>Aspergillaceae</taxon>
        <taxon>Penicillium</taxon>
    </lineage>
</organism>
<accession>A0A1V6S0G6</accession>
<comment type="caution">
    <text evidence="2">The sequence shown here is derived from an EMBL/GenBank/DDBJ whole genome shotgun (WGS) entry which is preliminary data.</text>
</comment>
<gene>
    <name evidence="2" type="ORF">PENVUL_c014G09778</name>
</gene>
<name>A0A1V6S0G6_9EURO</name>
<reference evidence="3" key="1">
    <citation type="journal article" date="2017" name="Nat. Microbiol.">
        <title>Global analysis of biosynthetic gene clusters reveals vast potential of secondary metabolite production in Penicillium species.</title>
        <authorList>
            <person name="Nielsen J.C."/>
            <person name="Grijseels S."/>
            <person name="Prigent S."/>
            <person name="Ji B."/>
            <person name="Dainat J."/>
            <person name="Nielsen K.F."/>
            <person name="Frisvad J.C."/>
            <person name="Workman M."/>
            <person name="Nielsen J."/>
        </authorList>
    </citation>
    <scope>NUCLEOTIDE SEQUENCE [LARGE SCALE GENOMIC DNA]</scope>
    <source>
        <strain evidence="3">IBT 29486</strain>
    </source>
</reference>
<sequence length="107" mass="11114">MRYRGKSSRVRPFGLHQVFSLGAVSPIGEASAVTMVTISVKSFVALVGDEDGVVLAFHGLSVEVLVMVAAALSTEPATANPITAISPSPLAPDELRPRQNEATPGAE</sequence>
<evidence type="ECO:0000256" key="1">
    <source>
        <dbReference type="SAM" id="MobiDB-lite"/>
    </source>
</evidence>